<dbReference type="InterPro" id="IPR011322">
    <property type="entry name" value="N-reg_PII-like_a/b"/>
</dbReference>
<dbReference type="Gene3D" id="3.30.70.120">
    <property type="match status" value="1"/>
</dbReference>
<sequence length="126" mass="14003">MAERKTKRPRPRAPRSRRRVPRAVVILSAYPSRAAAERAARALVRSRAVACATVTPNGRAFYRWEGKERADSSTLLWGKTTASRARAAVLAIRASHPDRVPEILVLQVQGGHAPYLAWIEKEVGPR</sequence>
<reference evidence="3 4" key="1">
    <citation type="journal article" date="2019" name="Nat. Microbiol.">
        <title>Mediterranean grassland soil C-N compound turnover is dependent on rainfall and depth, and is mediated by genomically divergent microorganisms.</title>
        <authorList>
            <person name="Diamond S."/>
            <person name="Andeer P.F."/>
            <person name="Li Z."/>
            <person name="Crits-Christoph A."/>
            <person name="Burstein D."/>
            <person name="Anantharaman K."/>
            <person name="Lane K.R."/>
            <person name="Thomas B.C."/>
            <person name="Pan C."/>
            <person name="Northen T.R."/>
            <person name="Banfield J.F."/>
        </authorList>
    </citation>
    <scope>NUCLEOTIDE SEQUENCE [LARGE SCALE GENOMIC DNA]</scope>
    <source>
        <strain evidence="3">WS_9</strain>
    </source>
</reference>
<evidence type="ECO:0000313" key="3">
    <source>
        <dbReference type="EMBL" id="TMQ66680.1"/>
    </source>
</evidence>
<dbReference type="PANTHER" id="PTHR23419:SF8">
    <property type="entry name" value="FI09726P"/>
    <property type="match status" value="1"/>
</dbReference>
<dbReference type="Pfam" id="PF03091">
    <property type="entry name" value="CutA1"/>
    <property type="match status" value="1"/>
</dbReference>
<name>A0A538TSS5_UNCEI</name>
<comment type="caution">
    <text evidence="3">The sequence shown here is derived from an EMBL/GenBank/DDBJ whole genome shotgun (WGS) entry which is preliminary data.</text>
</comment>
<evidence type="ECO:0000313" key="4">
    <source>
        <dbReference type="Proteomes" id="UP000317691"/>
    </source>
</evidence>
<proteinExistence type="inferred from homology"/>
<dbReference type="AlphaFoldDB" id="A0A538TSS5"/>
<feature type="region of interest" description="Disordered" evidence="2">
    <location>
        <begin position="1"/>
        <end position="20"/>
    </location>
</feature>
<dbReference type="GO" id="GO:0005507">
    <property type="term" value="F:copper ion binding"/>
    <property type="evidence" value="ECO:0007669"/>
    <property type="project" value="TreeGrafter"/>
</dbReference>
<dbReference type="InterPro" id="IPR015867">
    <property type="entry name" value="N-reg_PII/ATP_PRibTrfase_C"/>
</dbReference>
<dbReference type="Proteomes" id="UP000317691">
    <property type="component" value="Unassembled WGS sequence"/>
</dbReference>
<dbReference type="InterPro" id="IPR004323">
    <property type="entry name" value="Ion_tolerance_CutA"/>
</dbReference>
<accession>A0A538TSS5</accession>
<gene>
    <name evidence="3" type="ORF">E6K79_01815</name>
</gene>
<dbReference type="SUPFAM" id="SSF54913">
    <property type="entry name" value="GlnB-like"/>
    <property type="match status" value="1"/>
</dbReference>
<dbReference type="GO" id="GO:0010038">
    <property type="term" value="P:response to metal ion"/>
    <property type="evidence" value="ECO:0007669"/>
    <property type="project" value="InterPro"/>
</dbReference>
<dbReference type="PANTHER" id="PTHR23419">
    <property type="entry name" value="DIVALENT CATION TOLERANCE CUTA-RELATED"/>
    <property type="match status" value="1"/>
</dbReference>
<protein>
    <submittedName>
        <fullName evidence="3">Divalent-cation tolerance protein CutA</fullName>
    </submittedName>
</protein>
<dbReference type="EMBL" id="VBOZ01000008">
    <property type="protein sequence ID" value="TMQ66680.1"/>
    <property type="molecule type" value="Genomic_DNA"/>
</dbReference>
<comment type="similarity">
    <text evidence="1">Belongs to the CutA family.</text>
</comment>
<evidence type="ECO:0000256" key="2">
    <source>
        <dbReference type="SAM" id="MobiDB-lite"/>
    </source>
</evidence>
<organism evidence="3 4">
    <name type="scientific">Eiseniibacteriota bacterium</name>
    <dbReference type="NCBI Taxonomy" id="2212470"/>
    <lineage>
        <taxon>Bacteria</taxon>
        <taxon>Candidatus Eiseniibacteriota</taxon>
    </lineage>
</organism>
<evidence type="ECO:0000256" key="1">
    <source>
        <dbReference type="ARBA" id="ARBA00010169"/>
    </source>
</evidence>